<feature type="domain" description="SEC7" evidence="4">
    <location>
        <begin position="545"/>
        <end position="715"/>
    </location>
</feature>
<dbReference type="Gene3D" id="1.10.1000.11">
    <property type="entry name" value="Arf Nucleotide-binding Site Opener,domain 2"/>
    <property type="match status" value="1"/>
</dbReference>
<accession>A0A7M5XLM4</accession>
<dbReference type="PROSITE" id="PS50190">
    <property type="entry name" value="SEC7"/>
    <property type="match status" value="1"/>
</dbReference>
<dbReference type="Gene3D" id="2.30.29.30">
    <property type="entry name" value="Pleckstrin-homology domain (PH domain)/Phosphotyrosine-binding domain (PTB)"/>
    <property type="match status" value="1"/>
</dbReference>
<dbReference type="Pfam" id="PF01369">
    <property type="entry name" value="Sec7"/>
    <property type="match status" value="1"/>
</dbReference>
<feature type="compositionally biased region" description="Low complexity" evidence="1">
    <location>
        <begin position="334"/>
        <end position="345"/>
    </location>
</feature>
<dbReference type="InterPro" id="IPR001478">
    <property type="entry name" value="PDZ"/>
</dbReference>
<feature type="compositionally biased region" description="Polar residues" evidence="1">
    <location>
        <begin position="172"/>
        <end position="189"/>
    </location>
</feature>
<dbReference type="InterPro" id="IPR011993">
    <property type="entry name" value="PH-like_dom_sf"/>
</dbReference>
<organism evidence="5 6">
    <name type="scientific">Clytia hemisphaerica</name>
    <dbReference type="NCBI Taxonomy" id="252671"/>
    <lineage>
        <taxon>Eukaryota</taxon>
        <taxon>Metazoa</taxon>
        <taxon>Cnidaria</taxon>
        <taxon>Hydrozoa</taxon>
        <taxon>Hydroidolina</taxon>
        <taxon>Leptothecata</taxon>
        <taxon>Obeliida</taxon>
        <taxon>Clytiidae</taxon>
        <taxon>Clytia</taxon>
    </lineage>
</organism>
<feature type="compositionally biased region" description="Polar residues" evidence="1">
    <location>
        <begin position="197"/>
        <end position="213"/>
    </location>
</feature>
<dbReference type="SUPFAM" id="SSF48425">
    <property type="entry name" value="Sec7 domain"/>
    <property type="match status" value="1"/>
</dbReference>
<dbReference type="InterPro" id="IPR036034">
    <property type="entry name" value="PDZ_sf"/>
</dbReference>
<dbReference type="Pfam" id="PF15410">
    <property type="entry name" value="PH_9"/>
    <property type="match status" value="1"/>
</dbReference>
<dbReference type="AlphaFoldDB" id="A0A7M5XLM4"/>
<evidence type="ECO:0000313" key="5">
    <source>
        <dbReference type="EnsemblMetazoa" id="CLYHEMP025483.1"/>
    </source>
</evidence>
<evidence type="ECO:0000256" key="1">
    <source>
        <dbReference type="SAM" id="MobiDB-lite"/>
    </source>
</evidence>
<dbReference type="Proteomes" id="UP000594262">
    <property type="component" value="Unplaced"/>
</dbReference>
<feature type="region of interest" description="Disordered" evidence="1">
    <location>
        <begin position="985"/>
        <end position="1024"/>
    </location>
</feature>
<dbReference type="GO" id="GO:0032012">
    <property type="term" value="P:regulation of ARF protein signal transduction"/>
    <property type="evidence" value="ECO:0007669"/>
    <property type="project" value="InterPro"/>
</dbReference>
<reference evidence="5" key="1">
    <citation type="submission" date="2021-01" db="UniProtKB">
        <authorList>
            <consortium name="EnsemblMetazoa"/>
        </authorList>
    </citation>
    <scope>IDENTIFICATION</scope>
</reference>
<feature type="region of interest" description="Disordered" evidence="1">
    <location>
        <begin position="319"/>
        <end position="434"/>
    </location>
</feature>
<evidence type="ECO:0000259" key="2">
    <source>
        <dbReference type="PROSITE" id="PS50003"/>
    </source>
</evidence>
<feature type="domain" description="PH" evidence="2">
    <location>
        <begin position="749"/>
        <end position="856"/>
    </location>
</feature>
<dbReference type="PANTHER" id="PTHR10663">
    <property type="entry name" value="GUANYL-NUCLEOTIDE EXCHANGE FACTOR"/>
    <property type="match status" value="1"/>
</dbReference>
<feature type="region of interest" description="Disordered" evidence="1">
    <location>
        <begin position="104"/>
        <end position="260"/>
    </location>
</feature>
<dbReference type="InterPro" id="IPR001849">
    <property type="entry name" value="PH_domain"/>
</dbReference>
<feature type="compositionally biased region" description="Low complexity" evidence="1">
    <location>
        <begin position="237"/>
        <end position="248"/>
    </location>
</feature>
<feature type="compositionally biased region" description="Basic and acidic residues" evidence="1">
    <location>
        <begin position="363"/>
        <end position="386"/>
    </location>
</feature>
<dbReference type="EnsemblMetazoa" id="CLYHEMT025483.1">
    <property type="protein sequence ID" value="CLYHEMP025483.1"/>
    <property type="gene ID" value="CLYHEMG025483"/>
</dbReference>
<feature type="region of interest" description="Disordered" evidence="1">
    <location>
        <begin position="450"/>
        <end position="482"/>
    </location>
</feature>
<feature type="compositionally biased region" description="Polar residues" evidence="1">
    <location>
        <begin position="464"/>
        <end position="478"/>
    </location>
</feature>
<dbReference type="GeneID" id="136824137"/>
<keyword evidence="6" id="KW-1185">Reference proteome</keyword>
<dbReference type="SMART" id="SM00228">
    <property type="entry name" value="PDZ"/>
    <property type="match status" value="1"/>
</dbReference>
<name>A0A7M5XLM4_9CNID</name>
<dbReference type="PANTHER" id="PTHR10663:SF376">
    <property type="entry name" value="PH AND SEC7 DOMAIN-CONTAINING PROTEIN"/>
    <property type="match status" value="1"/>
</dbReference>
<dbReference type="Gene3D" id="2.30.42.10">
    <property type="match status" value="1"/>
</dbReference>
<evidence type="ECO:0000313" key="6">
    <source>
        <dbReference type="Proteomes" id="UP000594262"/>
    </source>
</evidence>
<dbReference type="PROSITE" id="PS50106">
    <property type="entry name" value="PDZ"/>
    <property type="match status" value="1"/>
</dbReference>
<protein>
    <submittedName>
        <fullName evidence="5">Uncharacterized protein</fullName>
    </submittedName>
</protein>
<feature type="domain" description="PDZ" evidence="3">
    <location>
        <begin position="6"/>
        <end position="89"/>
    </location>
</feature>
<proteinExistence type="predicted"/>
<dbReference type="PROSITE" id="PS50003">
    <property type="entry name" value="PH_DOMAIN"/>
    <property type="match status" value="1"/>
</dbReference>
<dbReference type="InterPro" id="IPR041681">
    <property type="entry name" value="PH_9"/>
</dbReference>
<feature type="compositionally biased region" description="Polar residues" evidence="1">
    <location>
        <begin position="324"/>
        <end position="333"/>
    </location>
</feature>
<dbReference type="SUPFAM" id="SSF50729">
    <property type="entry name" value="PH domain-like"/>
    <property type="match status" value="1"/>
</dbReference>
<dbReference type="SUPFAM" id="SSF50156">
    <property type="entry name" value="PDZ domain-like"/>
    <property type="match status" value="1"/>
</dbReference>
<dbReference type="CDD" id="cd00171">
    <property type="entry name" value="Sec7"/>
    <property type="match status" value="1"/>
</dbReference>
<dbReference type="GO" id="GO:0005085">
    <property type="term" value="F:guanyl-nucleotide exchange factor activity"/>
    <property type="evidence" value="ECO:0007669"/>
    <property type="project" value="InterPro"/>
</dbReference>
<dbReference type="SMART" id="SM00233">
    <property type="entry name" value="PH"/>
    <property type="match status" value="1"/>
</dbReference>
<dbReference type="RefSeq" id="XP_066936400.1">
    <property type="nucleotide sequence ID" value="XM_067080299.1"/>
</dbReference>
<dbReference type="CDD" id="cd00136">
    <property type="entry name" value="PDZ_canonical"/>
    <property type="match status" value="1"/>
</dbReference>
<sequence length="1024" mass="115046">MNYDRTVELQRWPGIGFGFSVIGGSDTHIPPMICALVRDSPALMSNQIYVGDVLCEVNGISVATLETKQVVDLIRNCKKNIVLTLKEDRLAKLKARPFLAEGTLIEPPKSVSQGNENNTHDRVPPSSQQTQQPRVAEIRQTTPTQHHPPPQQQRVQSSRKPNNHIDAHNALQGRTRTVGSPKSYEQGTDGSYFYRGANNTKPTNLDFYSSGPNSFKEPSRGSPGAYSTGSSSRHSEAAASSKSVSPKSNRSDKSSKSSMTTATAHLYNLEDLPRSPRYYTQQTVPEPTFNSMAKKDKYATENYHSQNYVQEHGYVEMSYKKQKTPSPTLSNHVKSPASSKAPSSPRTTPVSSIHRHTQGRKYNSYDKLHVESPDAGRKNRTDDSKYRAQKSVPYTKKEGQFDFSDGCVQSMQRPPDDNLLLPYTKASSRPYSNPELDVELDKHRLDSNAQTQHLNVTSPPPRQMRQNKNKQSNHSSPNIYDDSQWCMTSEQKELSLTPCTLSSHSLSKISTSNSRNGDFDERIHSPLHVTLNNTSMASSSTVSPMSYLAESDVSSSVSSNTKEEVSPADIASRLFTLNGYKDSDIAPLLGKNSDFSQQICREYLRFFNFEGIALDEAVRIFLAKFPLTGETQERERILIHFSKRYNECNLTNDMDEDGVHTLVCSLMLLNTDLHGQSITNKMTPNDFVTNLSGLNNGKDFPKEYLKTLYNSIKNKEIKFAQNEAPPSPKHKRNNSGNPFIELKVESSDAVVYEGLVYRKSVMDPGGRRTPLMRRNWRPYYCVLKGLVLLSYKPDNMNGHEAHSIGIHHALAGYAKDYKKRMFVFKLISADWSVYYLQVKSQDEVKIWMDSINVSAALLSSPPLPAPVGSSVKFQRPVMPVSRTRLEPAEQLSHHMDKVTQSDEEYKIHIEYTPEANNKYYTDWENKKDYLEYEVKRFKAYVSVLTTPKLSPIRQKILATIPQASKMNTLPSPGRQKSRLANAVNIPRSSSMHSLTSGSNSLTPTTQRHIIEDNRKGFGLSGTPP</sequence>
<dbReference type="InterPro" id="IPR023394">
    <property type="entry name" value="Sec7_C_sf"/>
</dbReference>
<dbReference type="InterPro" id="IPR000904">
    <property type="entry name" value="Sec7_dom"/>
</dbReference>
<dbReference type="SMART" id="SM00222">
    <property type="entry name" value="Sec7"/>
    <property type="match status" value="1"/>
</dbReference>
<evidence type="ECO:0000259" key="3">
    <source>
        <dbReference type="PROSITE" id="PS50106"/>
    </source>
</evidence>
<feature type="compositionally biased region" description="Polar residues" evidence="1">
    <location>
        <begin position="986"/>
        <end position="1007"/>
    </location>
</feature>
<evidence type="ECO:0000259" key="4">
    <source>
        <dbReference type="PROSITE" id="PS50190"/>
    </source>
</evidence>
<dbReference type="InterPro" id="IPR035999">
    <property type="entry name" value="Sec7_dom_sf"/>
</dbReference>
<dbReference type="Pfam" id="PF00595">
    <property type="entry name" value="PDZ"/>
    <property type="match status" value="1"/>
</dbReference>
<dbReference type="OrthoDB" id="2157641at2759"/>